<gene>
    <name evidence="9" type="ORF">J122_3278</name>
</gene>
<dbReference type="InterPro" id="IPR029510">
    <property type="entry name" value="Ald_DH_CS_GLU"/>
</dbReference>
<evidence type="ECO:0000256" key="6">
    <source>
        <dbReference type="PROSITE-ProRule" id="PRU10007"/>
    </source>
</evidence>
<dbReference type="InterPro" id="IPR015590">
    <property type="entry name" value="Aldehyde_DH_dom"/>
</dbReference>
<dbReference type="GO" id="GO:0004029">
    <property type="term" value="F:aldehyde dehydrogenase (NAD+) activity"/>
    <property type="evidence" value="ECO:0007669"/>
    <property type="project" value="TreeGrafter"/>
</dbReference>
<dbReference type="Proteomes" id="UP000070282">
    <property type="component" value="Unassembled WGS sequence"/>
</dbReference>
<dbReference type="InterPro" id="IPR016160">
    <property type="entry name" value="Ald_DH_CS_CYS"/>
</dbReference>
<keyword evidence="3" id="KW-0520">NAD</keyword>
<feature type="active site" evidence="5 6">
    <location>
        <position position="227"/>
    </location>
</feature>
<protein>
    <recommendedName>
        <fullName evidence="4">Aldehyde dehydrogenase</fullName>
    </recommendedName>
</protein>
<dbReference type="FunFam" id="3.40.605.10:FF:000004">
    <property type="entry name" value="Aldehyde dehydrogenase"/>
    <property type="match status" value="1"/>
</dbReference>
<proteinExistence type="inferred from homology"/>
<keyword evidence="10" id="KW-1185">Reference proteome</keyword>
<dbReference type="PATRIC" id="fig|1306954.6.peg.1847"/>
<evidence type="ECO:0000256" key="1">
    <source>
        <dbReference type="ARBA" id="ARBA00009986"/>
    </source>
</evidence>
<evidence type="ECO:0000256" key="7">
    <source>
        <dbReference type="RuleBase" id="RU003345"/>
    </source>
</evidence>
<dbReference type="GO" id="GO:0006081">
    <property type="term" value="P:aldehyde metabolic process"/>
    <property type="evidence" value="ECO:0007669"/>
    <property type="project" value="InterPro"/>
</dbReference>
<dbReference type="PANTHER" id="PTHR43570">
    <property type="entry name" value="ALDEHYDE DEHYDROGENASE"/>
    <property type="match status" value="1"/>
</dbReference>
<dbReference type="PROSITE" id="PS00687">
    <property type="entry name" value="ALDEHYDE_DEHYDR_GLU"/>
    <property type="match status" value="1"/>
</dbReference>
<comment type="similarity">
    <text evidence="1 4 7">Belongs to the aldehyde dehydrogenase family.</text>
</comment>
<keyword evidence="2 4" id="KW-0560">Oxidoreductase</keyword>
<dbReference type="FunFam" id="3.40.309.10:FF:000003">
    <property type="entry name" value="Aldehyde dehydrogenase"/>
    <property type="match status" value="1"/>
</dbReference>
<name>A0A137S560_9GAMM</name>
<dbReference type="GeneID" id="94723866"/>
<sequence>MQIASLAEVGVTNVSTSDTIDSTFAALQRAQLARRGSFTLEARIAQLDQLRDSIKRHESNIIAACAADFRKPAPEVKLTELLPVLQEIRHTKKHLRKWMRPKRVAASVGVLGTKSYVRPEPKGVCLIIAPWNYPLNLALGPLVSALAAGNGAIIKPSEMTPHTSKVIANIVAETFPPDLVSVIEGDAAVAQKLLALPFDHIFFTGSPAVGKVVMEAAATNLSSVTLELGGKSPTIVGPDANIKRAARNIVWGKFANNGQTCIAPDHVFVHVNIADQFNEALKTEIGRVYGKTPEAQKSTADYCRIVNRRHFQRVSNLIDDAKNKGARVFEGGVTDAEENFIAPTLISNVSSDMDISREELFGPILPVIEFDDIDLVIKKINDNPKPLALYIFDKNESFATDIIERTSSGAVGVNLTVVHFLHPGLPFGGVNNSGIGAAHGEYGFRAFSHEKALMEDKHSLMHLLFPPYTAWVRRLIEAAVRILG</sequence>
<dbReference type="InterPro" id="IPR012394">
    <property type="entry name" value="Aldehyde_DH_NAD(P)"/>
</dbReference>
<reference evidence="10" key="1">
    <citation type="submission" date="2015-12" db="EMBL/GenBank/DDBJ databases">
        <authorList>
            <person name="Lima A."/>
            <person name="Farahani Zayas N."/>
            <person name="Castro Da Silva M.A."/>
            <person name="Cabral A."/>
            <person name="Pessatti M.L."/>
        </authorList>
    </citation>
    <scope>NUCLEOTIDE SEQUENCE [LARGE SCALE GENOMIC DNA]</scope>
    <source>
        <strain evidence="10">LAMA 842</strain>
    </source>
</reference>
<feature type="domain" description="Aldehyde dehydrogenase" evidence="8">
    <location>
        <begin position="13"/>
        <end position="452"/>
    </location>
</feature>
<dbReference type="InterPro" id="IPR016163">
    <property type="entry name" value="Ald_DH_C"/>
</dbReference>
<dbReference type="GO" id="GO:0005737">
    <property type="term" value="C:cytoplasm"/>
    <property type="evidence" value="ECO:0007669"/>
    <property type="project" value="TreeGrafter"/>
</dbReference>
<accession>A0A137S560</accession>
<evidence type="ECO:0000256" key="3">
    <source>
        <dbReference type="ARBA" id="ARBA00023027"/>
    </source>
</evidence>
<dbReference type="PANTHER" id="PTHR43570:SF20">
    <property type="entry name" value="ALDEHYDE DEHYDROGENASE ALDX-RELATED"/>
    <property type="match status" value="1"/>
</dbReference>
<dbReference type="PIRSF" id="PIRSF036492">
    <property type="entry name" value="ALDH"/>
    <property type="match status" value="1"/>
</dbReference>
<dbReference type="Gene3D" id="3.40.309.10">
    <property type="entry name" value="Aldehyde Dehydrogenase, Chain A, domain 2"/>
    <property type="match status" value="1"/>
</dbReference>
<comment type="caution">
    <text evidence="9">The sequence shown here is derived from an EMBL/GenBank/DDBJ whole genome shotgun (WGS) entry which is preliminary data.</text>
</comment>
<feature type="active site" evidence="5">
    <location>
        <position position="261"/>
    </location>
</feature>
<dbReference type="RefSeq" id="WP_058091245.1">
    <property type="nucleotide sequence ID" value="NZ_LOCO01000022.1"/>
</dbReference>
<evidence type="ECO:0000313" key="10">
    <source>
        <dbReference type="Proteomes" id="UP000070282"/>
    </source>
</evidence>
<evidence type="ECO:0000313" key="9">
    <source>
        <dbReference type="EMBL" id="KXO07570.1"/>
    </source>
</evidence>
<dbReference type="InterPro" id="IPR016162">
    <property type="entry name" value="Ald_DH_N"/>
</dbReference>
<organism evidence="9 10">
    <name type="scientific">Marinobacter excellens LAMA 842</name>
    <dbReference type="NCBI Taxonomy" id="1306954"/>
    <lineage>
        <taxon>Bacteria</taxon>
        <taxon>Pseudomonadati</taxon>
        <taxon>Pseudomonadota</taxon>
        <taxon>Gammaproteobacteria</taxon>
        <taxon>Pseudomonadales</taxon>
        <taxon>Marinobacteraceae</taxon>
        <taxon>Marinobacter</taxon>
    </lineage>
</organism>
<evidence type="ECO:0000256" key="4">
    <source>
        <dbReference type="PIRNR" id="PIRNR036492"/>
    </source>
</evidence>
<evidence type="ECO:0000259" key="8">
    <source>
        <dbReference type="Pfam" id="PF00171"/>
    </source>
</evidence>
<dbReference type="PROSITE" id="PS00070">
    <property type="entry name" value="ALDEHYDE_DEHYDR_CYS"/>
    <property type="match status" value="1"/>
</dbReference>
<dbReference type="InterPro" id="IPR016161">
    <property type="entry name" value="Ald_DH/histidinol_DH"/>
</dbReference>
<evidence type="ECO:0000256" key="5">
    <source>
        <dbReference type="PIRSR" id="PIRSR036492-1"/>
    </source>
</evidence>
<dbReference type="CDD" id="cd07134">
    <property type="entry name" value="ALDH_AlkH-like"/>
    <property type="match status" value="1"/>
</dbReference>
<dbReference type="AlphaFoldDB" id="A0A137S560"/>
<dbReference type="Pfam" id="PF00171">
    <property type="entry name" value="Aldedh"/>
    <property type="match status" value="1"/>
</dbReference>
<dbReference type="Gene3D" id="3.40.605.10">
    <property type="entry name" value="Aldehyde Dehydrogenase, Chain A, domain 1"/>
    <property type="match status" value="1"/>
</dbReference>
<evidence type="ECO:0000256" key="2">
    <source>
        <dbReference type="ARBA" id="ARBA00023002"/>
    </source>
</evidence>
<dbReference type="EMBL" id="LOCO01000022">
    <property type="protein sequence ID" value="KXO07570.1"/>
    <property type="molecule type" value="Genomic_DNA"/>
</dbReference>
<dbReference type="SUPFAM" id="SSF53720">
    <property type="entry name" value="ALDH-like"/>
    <property type="match status" value="1"/>
</dbReference>